<keyword evidence="15" id="KW-0460">Magnesium</keyword>
<evidence type="ECO:0000256" key="15">
    <source>
        <dbReference type="PIRSR" id="PIRSR603373-2"/>
    </source>
</evidence>
<keyword evidence="19" id="KW-1185">Reference proteome</keyword>
<feature type="transmembrane region" description="Helical" evidence="16">
    <location>
        <begin position="322"/>
        <end position="347"/>
    </location>
</feature>
<dbReference type="GO" id="GO:0015093">
    <property type="term" value="F:ferrous iron transmembrane transporter activity"/>
    <property type="evidence" value="ECO:0007669"/>
    <property type="project" value="UniProtKB-UniRule"/>
</dbReference>
<keyword evidence="10" id="KW-0406">Ion transport</keyword>
<evidence type="ECO:0000256" key="4">
    <source>
        <dbReference type="ARBA" id="ARBA00022475"/>
    </source>
</evidence>
<feature type="transmembrane region" description="Helical" evidence="16">
    <location>
        <begin position="626"/>
        <end position="647"/>
    </location>
</feature>
<keyword evidence="11 14" id="KW-0342">GTP-binding</keyword>
<dbReference type="EMBL" id="FQZM01000033">
    <property type="protein sequence ID" value="SHJ41797.1"/>
    <property type="molecule type" value="Genomic_DNA"/>
</dbReference>
<sequence length="658" mass="71653">MAHCHCPGLKIEIPAGARRIVLAGNPNTGKSVFFNHFTGMYVDVSNYPGTTLDISYGRYGSDVVIDTPGVYGISSFNDEERIARDIILSADLVLNVVSAAHLERDLFLTQQIIDTGVPVIVALNMMDDAKRMGIEVDVDRLSQLLGVPVIPTVAVKKEGFDRLKTELFTARPGHATPGLEEELNQLLNRVGSRGEALLVLEEDPVIAARHGLEPDTRREEIYRRRRERVNAICQEVVRETSQGASVATTLGRWMIKPLTGVPILLLALWAMYKAIGVFIAGTVVGITEETIMQGIYEPAVRQFVEQFIPQSSIPGTILIGEFGLLTMTVTYLLGLLMPLVVGFYFFLSLFEDSGYLPRIATLVDRLLTSIGLNGRGVIPIILGFGCVTMATITTRLLSSDRERKIAIFLLGLTIPCSAQLGVIAGMLATLGPQYIALYALVIFSVLVMAGTLLSTLLPGKSADLFIDLPPLRLPRLDNVLKKTGTKSYHFLKEAAPLFALGALIISTFQVTGILEFLQNLLAPLTVGWLNLPRKAATAFIMGIVRRDFGAAGLTDLALTPLQTIVALITITLFVPCIASVLVIFKERTKKEALFIWGSSWVVAFLVGGLVAQLARLFSPAGDKVQVLPVILVFAALTLAIVGMCMFLRRARPTTNIPR</sequence>
<feature type="transmembrane region" description="Helical" evidence="16">
    <location>
        <begin position="494"/>
        <end position="514"/>
    </location>
</feature>
<evidence type="ECO:0000256" key="2">
    <source>
        <dbReference type="ARBA" id="ARBA00004651"/>
    </source>
</evidence>
<dbReference type="NCBIfam" id="TIGR00437">
    <property type="entry name" value="feoB"/>
    <property type="match status" value="1"/>
</dbReference>
<dbReference type="InterPro" id="IPR027417">
    <property type="entry name" value="P-loop_NTPase"/>
</dbReference>
<gene>
    <name evidence="18" type="ORF">SAMN02745219_02510</name>
</gene>
<evidence type="ECO:0000256" key="9">
    <source>
        <dbReference type="ARBA" id="ARBA00023004"/>
    </source>
</evidence>
<dbReference type="CDD" id="cd01879">
    <property type="entry name" value="FeoB"/>
    <property type="match status" value="1"/>
</dbReference>
<evidence type="ECO:0000256" key="1">
    <source>
        <dbReference type="ARBA" id="ARBA00003926"/>
    </source>
</evidence>
<dbReference type="SUPFAM" id="SSF52540">
    <property type="entry name" value="P-loop containing nucleoside triphosphate hydrolases"/>
    <property type="match status" value="1"/>
</dbReference>
<dbReference type="InterPro" id="IPR050860">
    <property type="entry name" value="FeoB_GTPase"/>
</dbReference>
<dbReference type="GO" id="GO:0005886">
    <property type="term" value="C:plasma membrane"/>
    <property type="evidence" value="ECO:0007669"/>
    <property type="project" value="UniProtKB-SubCell"/>
</dbReference>
<evidence type="ECO:0000259" key="17">
    <source>
        <dbReference type="PROSITE" id="PS51711"/>
    </source>
</evidence>
<dbReference type="Proteomes" id="UP000184529">
    <property type="component" value="Unassembled WGS sequence"/>
</dbReference>
<keyword evidence="12 16" id="KW-0472">Membrane</keyword>
<feature type="transmembrane region" description="Helical" evidence="16">
    <location>
        <begin position="263"/>
        <end position="286"/>
    </location>
</feature>
<evidence type="ECO:0000256" key="8">
    <source>
        <dbReference type="ARBA" id="ARBA00022989"/>
    </source>
</evidence>
<feature type="transmembrane region" description="Helical" evidence="16">
    <location>
        <begin position="376"/>
        <end position="398"/>
    </location>
</feature>
<feature type="binding site" evidence="14">
    <location>
        <begin position="66"/>
        <end position="69"/>
    </location>
    <ligand>
        <name>GTP</name>
        <dbReference type="ChEBI" id="CHEBI:37565"/>
        <label>1</label>
    </ligand>
</feature>
<feature type="transmembrane region" description="Helical" evidence="16">
    <location>
        <begin position="405"/>
        <end position="428"/>
    </location>
</feature>
<accession>A0A1M6J5A2</accession>
<evidence type="ECO:0000256" key="7">
    <source>
        <dbReference type="ARBA" id="ARBA00022741"/>
    </source>
</evidence>
<keyword evidence="9 16" id="KW-0408">Iron</keyword>
<keyword evidence="5 16" id="KW-0410">Iron transport</keyword>
<feature type="transmembrane region" description="Helical" evidence="16">
    <location>
        <begin position="434"/>
        <end position="457"/>
    </location>
</feature>
<organism evidence="18 19">
    <name type="scientific">Desulfofundulus thermosubterraneus DSM 16057</name>
    <dbReference type="NCBI Taxonomy" id="1121432"/>
    <lineage>
        <taxon>Bacteria</taxon>
        <taxon>Bacillati</taxon>
        <taxon>Bacillota</taxon>
        <taxon>Clostridia</taxon>
        <taxon>Eubacteriales</taxon>
        <taxon>Peptococcaceae</taxon>
        <taxon>Desulfofundulus</taxon>
    </lineage>
</organism>
<dbReference type="PROSITE" id="PS51711">
    <property type="entry name" value="G_FEOB"/>
    <property type="match status" value="1"/>
</dbReference>
<dbReference type="Pfam" id="PF07670">
    <property type="entry name" value="Gate"/>
    <property type="match status" value="2"/>
</dbReference>
<evidence type="ECO:0000313" key="19">
    <source>
        <dbReference type="Proteomes" id="UP000184529"/>
    </source>
</evidence>
<dbReference type="Gene3D" id="3.40.50.300">
    <property type="entry name" value="P-loop containing nucleotide triphosphate hydrolases"/>
    <property type="match status" value="1"/>
</dbReference>
<name>A0A1M6J5A2_9FIRM</name>
<dbReference type="InterPro" id="IPR011642">
    <property type="entry name" value="Gate_dom"/>
</dbReference>
<keyword evidence="15" id="KW-0479">Metal-binding</keyword>
<evidence type="ECO:0000256" key="13">
    <source>
        <dbReference type="NCBIfam" id="TIGR00437"/>
    </source>
</evidence>
<comment type="function">
    <text evidence="1 16">Probable transporter of a GTP-driven Fe(2+) uptake system.</text>
</comment>
<keyword evidence="4" id="KW-1003">Cell membrane</keyword>
<dbReference type="GO" id="GO:0005525">
    <property type="term" value="F:GTP binding"/>
    <property type="evidence" value="ECO:0007669"/>
    <property type="project" value="UniProtKB-KW"/>
</dbReference>
<dbReference type="OrthoDB" id="9809127at2"/>
<feature type="transmembrane region" description="Helical" evidence="16">
    <location>
        <begin position="564"/>
        <end position="584"/>
    </location>
</feature>
<feature type="binding site" evidence="15">
    <location>
        <position position="38"/>
    </location>
    <ligand>
        <name>Mg(2+)</name>
        <dbReference type="ChEBI" id="CHEBI:18420"/>
        <label>2</label>
    </ligand>
</feature>
<feature type="binding site" evidence="14">
    <location>
        <begin position="49"/>
        <end position="53"/>
    </location>
    <ligand>
        <name>GTP</name>
        <dbReference type="ChEBI" id="CHEBI:37565"/>
        <label>1</label>
    </ligand>
</feature>
<evidence type="ECO:0000256" key="5">
    <source>
        <dbReference type="ARBA" id="ARBA00022496"/>
    </source>
</evidence>
<dbReference type="GO" id="GO:0046872">
    <property type="term" value="F:metal ion binding"/>
    <property type="evidence" value="ECO:0007669"/>
    <property type="project" value="UniProtKB-KW"/>
</dbReference>
<evidence type="ECO:0000256" key="11">
    <source>
        <dbReference type="ARBA" id="ARBA00023134"/>
    </source>
</evidence>
<evidence type="ECO:0000256" key="16">
    <source>
        <dbReference type="RuleBase" id="RU362098"/>
    </source>
</evidence>
<keyword evidence="3 16" id="KW-0813">Transport</keyword>
<dbReference type="Pfam" id="PF07664">
    <property type="entry name" value="FeoB_C"/>
    <property type="match status" value="1"/>
</dbReference>
<evidence type="ECO:0000256" key="14">
    <source>
        <dbReference type="PIRSR" id="PIRSR603373-1"/>
    </source>
</evidence>
<dbReference type="InterPro" id="IPR011640">
    <property type="entry name" value="Fe2_transport_prot_B_C"/>
</dbReference>
<dbReference type="AlphaFoldDB" id="A0A1M6J5A2"/>
<keyword evidence="6 16" id="KW-0812">Transmembrane</keyword>
<dbReference type="InterPro" id="IPR003373">
    <property type="entry name" value="Fe2_transport_prot-B"/>
</dbReference>
<dbReference type="PANTHER" id="PTHR43185:SF1">
    <property type="entry name" value="FE(2+) TRANSPORTER FEOB"/>
    <property type="match status" value="1"/>
</dbReference>
<evidence type="ECO:0000256" key="10">
    <source>
        <dbReference type="ARBA" id="ARBA00023065"/>
    </source>
</evidence>
<protein>
    <recommendedName>
        <fullName evidence="13 16">Ferrous iron transport protein B</fullName>
    </recommendedName>
</protein>
<evidence type="ECO:0000313" key="18">
    <source>
        <dbReference type="EMBL" id="SHJ41797.1"/>
    </source>
</evidence>
<evidence type="ECO:0000256" key="12">
    <source>
        <dbReference type="ARBA" id="ARBA00023136"/>
    </source>
</evidence>
<dbReference type="Pfam" id="PF02421">
    <property type="entry name" value="FeoB_N"/>
    <property type="match status" value="1"/>
</dbReference>
<feature type="binding site" evidence="14">
    <location>
        <begin position="24"/>
        <end position="31"/>
    </location>
    <ligand>
        <name>GTP</name>
        <dbReference type="ChEBI" id="CHEBI:37565"/>
        <label>1</label>
    </ligand>
</feature>
<feature type="domain" description="FeoB-type G" evidence="17">
    <location>
        <begin position="17"/>
        <end position="173"/>
    </location>
</feature>
<dbReference type="STRING" id="1121432.SAMN02745219_02510"/>
<proteinExistence type="inferred from homology"/>
<comment type="similarity">
    <text evidence="16">Belongs to the TRAFAC class TrmE-Era-EngA-EngB-Septin-like GTPase superfamily. FeoB GTPase (TC 9.A.8) family.</text>
</comment>
<comment type="subcellular location">
    <subcellularLocation>
        <location evidence="2 16">Cell membrane</location>
        <topology evidence="2 16">Multi-pass membrane protein</topology>
    </subcellularLocation>
</comment>
<dbReference type="PANTHER" id="PTHR43185">
    <property type="entry name" value="FERROUS IRON TRANSPORT PROTEIN B"/>
    <property type="match status" value="1"/>
</dbReference>
<feature type="binding site" evidence="15">
    <location>
        <position position="35"/>
    </location>
    <ligand>
        <name>Mg(2+)</name>
        <dbReference type="ChEBI" id="CHEBI:18420"/>
        <label>2</label>
    </ligand>
</feature>
<keyword evidence="8 16" id="KW-1133">Transmembrane helix</keyword>
<feature type="binding site" evidence="15">
    <location>
        <position position="39"/>
    </location>
    <ligand>
        <name>Mg(2+)</name>
        <dbReference type="ChEBI" id="CHEBI:18420"/>
        <label>2</label>
    </ligand>
</feature>
<keyword evidence="7 14" id="KW-0547">Nucleotide-binding</keyword>
<evidence type="ECO:0000256" key="3">
    <source>
        <dbReference type="ARBA" id="ARBA00022448"/>
    </source>
</evidence>
<dbReference type="InterPro" id="IPR030389">
    <property type="entry name" value="G_FEOB_dom"/>
</dbReference>
<feature type="binding site" evidence="14">
    <location>
        <begin position="124"/>
        <end position="127"/>
    </location>
    <ligand>
        <name>GTP</name>
        <dbReference type="ChEBI" id="CHEBI:37565"/>
        <label>1</label>
    </ligand>
</feature>
<reference evidence="19" key="1">
    <citation type="submission" date="2016-11" db="EMBL/GenBank/DDBJ databases">
        <authorList>
            <person name="Varghese N."/>
            <person name="Submissions S."/>
        </authorList>
    </citation>
    <scope>NUCLEOTIDE SEQUENCE [LARGE SCALE GENOMIC DNA]</scope>
    <source>
        <strain evidence="19">DSM 16057</strain>
    </source>
</reference>
<evidence type="ECO:0000256" key="6">
    <source>
        <dbReference type="ARBA" id="ARBA00022692"/>
    </source>
</evidence>
<feature type="transmembrane region" description="Helical" evidence="16">
    <location>
        <begin position="593"/>
        <end position="614"/>
    </location>
</feature>
<dbReference type="RefSeq" id="WP_072870069.1">
    <property type="nucleotide sequence ID" value="NZ_FQZM01000033.1"/>
</dbReference>